<dbReference type="KEGG" id="spsr:EGC80_08860"/>
<keyword evidence="10" id="KW-1185">Reference proteome</keyword>
<reference evidence="8 10" key="1">
    <citation type="submission" date="2018-11" db="EMBL/GenBank/DDBJ databases">
        <title>Shewanella sp. M2.</title>
        <authorList>
            <person name="Hwang Y.J."/>
            <person name="Hwang C.Y."/>
        </authorList>
    </citation>
    <scope>NUCLEOTIDE SEQUENCE [LARGE SCALE GENOMIC DNA]</scope>
    <source>
        <strain evidence="8 10">M2</strain>
    </source>
</reference>
<keyword evidence="3 6" id="KW-0808">Transferase</keyword>
<accession>A0A3N4E8C2</accession>
<dbReference type="PANTHER" id="PTHR47739">
    <property type="entry name" value="TRNA1(VAL) (ADENINE(37)-N6)-METHYLTRANSFERASE"/>
    <property type="match status" value="1"/>
</dbReference>
<dbReference type="InterPro" id="IPR020596">
    <property type="entry name" value="rRNA_Ade_Mease_Trfase_CS"/>
</dbReference>
<evidence type="ECO:0000313" key="8">
    <source>
        <dbReference type="EMBL" id="AZG35026.1"/>
    </source>
</evidence>
<comment type="similarity">
    <text evidence="6">Belongs to the methyltransferase superfamily. tRNA (adenine-N(6)-)-methyltransferase family.</text>
</comment>
<dbReference type="InterPro" id="IPR022882">
    <property type="entry name" value="tRNA_adenine-N6_MeTrfase"/>
</dbReference>
<dbReference type="EMBL" id="RKKB01000002">
    <property type="protein sequence ID" value="RPA33176.1"/>
    <property type="molecule type" value="Genomic_DNA"/>
</dbReference>
<dbReference type="InterPro" id="IPR007848">
    <property type="entry name" value="Small_mtfrase_dom"/>
</dbReference>
<dbReference type="HAMAP" id="MF_01872">
    <property type="entry name" value="tRNA_methyltr_YfiC"/>
    <property type="match status" value="1"/>
</dbReference>
<dbReference type="Proteomes" id="UP000278855">
    <property type="component" value="Unassembled WGS sequence"/>
</dbReference>
<dbReference type="PROSITE" id="PS00092">
    <property type="entry name" value="N6_MTASE"/>
    <property type="match status" value="1"/>
</dbReference>
<keyword evidence="5 6" id="KW-0819">tRNA processing</keyword>
<dbReference type="EMBL" id="CP034073">
    <property type="protein sequence ID" value="AZG35026.1"/>
    <property type="molecule type" value="Genomic_DNA"/>
</dbReference>
<reference evidence="9" key="3">
    <citation type="submission" date="2018-11" db="EMBL/GenBank/DDBJ databases">
        <authorList>
            <person name="Hwang Y.J."/>
            <person name="Hwang C.Y."/>
        </authorList>
    </citation>
    <scope>NUCLEOTIDE SEQUENCE</scope>
    <source>
        <strain evidence="9">R106</strain>
    </source>
</reference>
<name>A0A3N4E8C2_9GAMM</name>
<proteinExistence type="inferred from homology"/>
<comment type="subcellular location">
    <subcellularLocation>
        <location evidence="6">Cytoplasm</location>
    </subcellularLocation>
</comment>
<dbReference type="SUPFAM" id="SSF53335">
    <property type="entry name" value="S-adenosyl-L-methionine-dependent methyltransferases"/>
    <property type="match status" value="1"/>
</dbReference>
<protein>
    <recommendedName>
        <fullName evidence="6">tRNA1(Val) (adenine(37)-N6)-methyltransferase</fullName>
        <ecNumber evidence="6">2.1.1.223</ecNumber>
    </recommendedName>
    <alternativeName>
        <fullName evidence="6">tRNA m6A37 methyltransferase</fullName>
    </alternativeName>
</protein>
<feature type="domain" description="Methyltransferase small" evidence="7">
    <location>
        <begin position="34"/>
        <end position="126"/>
    </location>
</feature>
<evidence type="ECO:0000256" key="4">
    <source>
        <dbReference type="ARBA" id="ARBA00022691"/>
    </source>
</evidence>
<dbReference type="Gene3D" id="3.40.50.150">
    <property type="entry name" value="Vaccinia Virus protein VP39"/>
    <property type="match status" value="1"/>
</dbReference>
<dbReference type="GO" id="GO:0008033">
    <property type="term" value="P:tRNA processing"/>
    <property type="evidence" value="ECO:0007669"/>
    <property type="project" value="UniProtKB-UniRule"/>
</dbReference>
<evidence type="ECO:0000313" key="9">
    <source>
        <dbReference type="EMBL" id="RPA33176.1"/>
    </source>
</evidence>
<reference evidence="11" key="2">
    <citation type="submission" date="2018-11" db="EMBL/GenBank/DDBJ databases">
        <title>Shewanella sp. R106.</title>
        <authorList>
            <person name="Hwang Y.J."/>
            <person name="Hwang C.Y."/>
        </authorList>
    </citation>
    <scope>NUCLEOTIDE SEQUENCE [LARGE SCALE GENOMIC DNA]</scope>
    <source>
        <strain evidence="11">R106</strain>
    </source>
</reference>
<dbReference type="GO" id="GO:0016430">
    <property type="term" value="F:tRNA (adenine-N6)-methyltransferase activity"/>
    <property type="evidence" value="ECO:0007669"/>
    <property type="project" value="UniProtKB-UniRule"/>
</dbReference>
<dbReference type="CDD" id="cd02440">
    <property type="entry name" value="AdoMet_MTases"/>
    <property type="match status" value="1"/>
</dbReference>
<dbReference type="GO" id="GO:0000179">
    <property type="term" value="F:rRNA (adenine-N6,N6-)-dimethyltransferase activity"/>
    <property type="evidence" value="ECO:0007669"/>
    <property type="project" value="InterPro"/>
</dbReference>
<keyword evidence="4 6" id="KW-0949">S-adenosyl-L-methionine</keyword>
<dbReference type="InterPro" id="IPR002052">
    <property type="entry name" value="DNA_methylase_N6_adenine_CS"/>
</dbReference>
<evidence type="ECO:0000256" key="1">
    <source>
        <dbReference type="ARBA" id="ARBA00022490"/>
    </source>
</evidence>
<dbReference type="InterPro" id="IPR029063">
    <property type="entry name" value="SAM-dependent_MTases_sf"/>
</dbReference>
<dbReference type="OrthoDB" id="5383291at2"/>
<dbReference type="EC" id="2.1.1.223" evidence="6"/>
<gene>
    <name evidence="9" type="ORF">EGC77_07480</name>
    <name evidence="8" type="ORF">EGC80_08860</name>
</gene>
<dbReference type="InterPro" id="IPR050210">
    <property type="entry name" value="tRNA_Adenine-N(6)_MTase"/>
</dbReference>
<evidence type="ECO:0000256" key="5">
    <source>
        <dbReference type="ARBA" id="ARBA00022694"/>
    </source>
</evidence>
<evidence type="ECO:0000313" key="10">
    <source>
        <dbReference type="Proteomes" id="UP000273778"/>
    </source>
</evidence>
<sequence length="252" mass="27971">MSFTFKQFHIDDKQCGMSVSTDGVLLGAWAELSQSSNILDIGAGSGLLSLMAAQRSPHNASITAVELDGAAANACQYNIQQSPWPEKIQLFQGAIQHFQQQHNQISAPLFDHIICNPPYFEQGLQAKNSARADARHTNTLSFAELQYVIGQLLAPQGTASIILPQQSLARFRQQLNAHGLFVIKHLDVISVEGKSPNRALLAIQYDPMRVNPRQTNNKVTIETQCLQLVIRDKHGQYSQAMADLCREFYLKL</sequence>
<evidence type="ECO:0000313" key="11">
    <source>
        <dbReference type="Proteomes" id="UP000278855"/>
    </source>
</evidence>
<dbReference type="PANTHER" id="PTHR47739:SF1">
    <property type="entry name" value="TRNA1(VAL) (ADENINE(37)-N6)-METHYLTRANSFERASE"/>
    <property type="match status" value="1"/>
</dbReference>
<evidence type="ECO:0000256" key="3">
    <source>
        <dbReference type="ARBA" id="ARBA00022679"/>
    </source>
</evidence>
<dbReference type="RefSeq" id="WP_124012395.1">
    <property type="nucleotide sequence ID" value="NZ_CP034073.1"/>
</dbReference>
<dbReference type="PROSITE" id="PS01131">
    <property type="entry name" value="RRNA_A_DIMETH"/>
    <property type="match status" value="1"/>
</dbReference>
<keyword evidence="2 6" id="KW-0489">Methyltransferase</keyword>
<evidence type="ECO:0000256" key="6">
    <source>
        <dbReference type="HAMAP-Rule" id="MF_01872"/>
    </source>
</evidence>
<dbReference type="GO" id="GO:0003676">
    <property type="term" value="F:nucleic acid binding"/>
    <property type="evidence" value="ECO:0007669"/>
    <property type="project" value="InterPro"/>
</dbReference>
<evidence type="ECO:0000256" key="2">
    <source>
        <dbReference type="ARBA" id="ARBA00022603"/>
    </source>
</evidence>
<dbReference type="GO" id="GO:0005737">
    <property type="term" value="C:cytoplasm"/>
    <property type="evidence" value="ECO:0007669"/>
    <property type="project" value="UniProtKB-SubCell"/>
</dbReference>
<evidence type="ECO:0000259" key="7">
    <source>
        <dbReference type="Pfam" id="PF05175"/>
    </source>
</evidence>
<dbReference type="Proteomes" id="UP000273778">
    <property type="component" value="Chromosome"/>
</dbReference>
<organism evidence="9 11">
    <name type="scientific">Shewanella psychromarinicola</name>
    <dbReference type="NCBI Taxonomy" id="2487742"/>
    <lineage>
        <taxon>Bacteria</taxon>
        <taxon>Pseudomonadati</taxon>
        <taxon>Pseudomonadota</taxon>
        <taxon>Gammaproteobacteria</taxon>
        <taxon>Alteromonadales</taxon>
        <taxon>Shewanellaceae</taxon>
        <taxon>Shewanella</taxon>
    </lineage>
</organism>
<dbReference type="Pfam" id="PF05175">
    <property type="entry name" value="MTS"/>
    <property type="match status" value="1"/>
</dbReference>
<comment type="catalytic activity">
    <reaction evidence="6">
        <text>adenosine(37) in tRNA1(Val) + S-adenosyl-L-methionine = N(6)-methyladenosine(37) in tRNA1(Val) + S-adenosyl-L-homocysteine + H(+)</text>
        <dbReference type="Rhea" id="RHEA:43160"/>
        <dbReference type="Rhea" id="RHEA-COMP:10369"/>
        <dbReference type="Rhea" id="RHEA-COMP:10370"/>
        <dbReference type="ChEBI" id="CHEBI:15378"/>
        <dbReference type="ChEBI" id="CHEBI:57856"/>
        <dbReference type="ChEBI" id="CHEBI:59789"/>
        <dbReference type="ChEBI" id="CHEBI:74411"/>
        <dbReference type="ChEBI" id="CHEBI:74449"/>
        <dbReference type="EC" id="2.1.1.223"/>
    </reaction>
</comment>
<keyword evidence="1 6" id="KW-0963">Cytoplasm</keyword>
<comment type="function">
    <text evidence="6">Specifically methylates the adenine in position 37 of tRNA(1)(Val) (anticodon cmo5UAC).</text>
</comment>
<dbReference type="AlphaFoldDB" id="A0A3N4E8C2"/>